<comment type="caution">
    <text evidence="7">The sequence shown here is derived from an EMBL/GenBank/DDBJ whole genome shotgun (WGS) entry which is preliminary data.</text>
</comment>
<dbReference type="GO" id="GO:0016787">
    <property type="term" value="F:hydrolase activity"/>
    <property type="evidence" value="ECO:0007669"/>
    <property type="project" value="UniProtKB-KW"/>
</dbReference>
<evidence type="ECO:0000313" key="8">
    <source>
        <dbReference type="Proteomes" id="UP000587070"/>
    </source>
</evidence>
<keyword evidence="7" id="KW-0378">Hydrolase</keyword>
<evidence type="ECO:0000256" key="1">
    <source>
        <dbReference type="ARBA" id="ARBA00004651"/>
    </source>
</evidence>
<feature type="transmembrane region" description="Helical" evidence="6">
    <location>
        <begin position="29"/>
        <end position="45"/>
    </location>
</feature>
<dbReference type="EMBL" id="JACIGE010000003">
    <property type="protein sequence ID" value="MBB4246812.1"/>
    <property type="molecule type" value="Genomic_DNA"/>
</dbReference>
<dbReference type="PANTHER" id="PTHR33931">
    <property type="entry name" value="HOLIN-LIKE PROTEIN CIDA-RELATED"/>
    <property type="match status" value="1"/>
</dbReference>
<feature type="transmembrane region" description="Helical" evidence="6">
    <location>
        <begin position="83"/>
        <end position="108"/>
    </location>
</feature>
<dbReference type="OrthoDB" id="385012at2"/>
<name>A0A840GE23_RHOTE</name>
<feature type="transmembrane region" description="Helical" evidence="6">
    <location>
        <begin position="57"/>
        <end position="77"/>
    </location>
</feature>
<evidence type="ECO:0000256" key="3">
    <source>
        <dbReference type="ARBA" id="ARBA00022692"/>
    </source>
</evidence>
<dbReference type="Pfam" id="PF03788">
    <property type="entry name" value="LrgA"/>
    <property type="match status" value="1"/>
</dbReference>
<gene>
    <name evidence="7" type="ORF">GGD90_001175</name>
</gene>
<keyword evidence="2" id="KW-1003">Cell membrane</keyword>
<keyword evidence="5 6" id="KW-0472">Membrane</keyword>
<keyword evidence="4 6" id="KW-1133">Transmembrane helix</keyword>
<protein>
    <submittedName>
        <fullName evidence="7">Putative effector of murein hydrolase LrgA (UPF0299 family)</fullName>
    </submittedName>
</protein>
<organism evidence="7 8">
    <name type="scientific">Rhodocyclus tenuis</name>
    <name type="common">Rhodospirillum tenue</name>
    <dbReference type="NCBI Taxonomy" id="1066"/>
    <lineage>
        <taxon>Bacteria</taxon>
        <taxon>Pseudomonadati</taxon>
        <taxon>Pseudomonadota</taxon>
        <taxon>Betaproteobacteria</taxon>
        <taxon>Rhodocyclales</taxon>
        <taxon>Rhodocyclaceae</taxon>
        <taxon>Rhodocyclus</taxon>
    </lineage>
</organism>
<evidence type="ECO:0000256" key="4">
    <source>
        <dbReference type="ARBA" id="ARBA00022989"/>
    </source>
</evidence>
<keyword evidence="3 6" id="KW-0812">Transmembrane</keyword>
<dbReference type="Proteomes" id="UP000587070">
    <property type="component" value="Unassembled WGS sequence"/>
</dbReference>
<sequence>MIAALALFLCCQLLGETLAVLLQLPVPGPVLGMIFLFVWLLARGGPQESERRTAAGLLQHLPLLFVPAGTGVLLHLHRLADEALPIAVALIVSTLLGLAVAGLTLAWFSRRRSSAHTQQ</sequence>
<evidence type="ECO:0000256" key="2">
    <source>
        <dbReference type="ARBA" id="ARBA00022475"/>
    </source>
</evidence>
<dbReference type="InterPro" id="IPR005538">
    <property type="entry name" value="LrgA/CidA"/>
</dbReference>
<keyword evidence="8" id="KW-1185">Reference proteome</keyword>
<dbReference type="PANTHER" id="PTHR33931:SF2">
    <property type="entry name" value="HOLIN-LIKE PROTEIN CIDA"/>
    <property type="match status" value="1"/>
</dbReference>
<comment type="subcellular location">
    <subcellularLocation>
        <location evidence="1">Cell membrane</location>
        <topology evidence="1">Multi-pass membrane protein</topology>
    </subcellularLocation>
</comment>
<accession>A0A840GE23</accession>
<dbReference type="AlphaFoldDB" id="A0A840GE23"/>
<evidence type="ECO:0000313" key="7">
    <source>
        <dbReference type="EMBL" id="MBB4246812.1"/>
    </source>
</evidence>
<reference evidence="7 8" key="1">
    <citation type="submission" date="2020-08" db="EMBL/GenBank/DDBJ databases">
        <title>Genome sequencing of Purple Non-Sulfur Bacteria from various extreme environments.</title>
        <authorList>
            <person name="Mayer M."/>
        </authorList>
    </citation>
    <scope>NUCLEOTIDE SEQUENCE [LARGE SCALE GENOMIC DNA]</scope>
    <source>
        <strain evidence="7 8">2761</strain>
    </source>
</reference>
<evidence type="ECO:0000256" key="5">
    <source>
        <dbReference type="ARBA" id="ARBA00023136"/>
    </source>
</evidence>
<dbReference type="RefSeq" id="WP_153115315.1">
    <property type="nucleotide sequence ID" value="NZ_JACIGE010000003.1"/>
</dbReference>
<dbReference type="GO" id="GO:0005886">
    <property type="term" value="C:plasma membrane"/>
    <property type="evidence" value="ECO:0007669"/>
    <property type="project" value="UniProtKB-SubCell"/>
</dbReference>
<proteinExistence type="predicted"/>
<evidence type="ECO:0000256" key="6">
    <source>
        <dbReference type="SAM" id="Phobius"/>
    </source>
</evidence>